<proteinExistence type="predicted"/>
<accession>A0A4U5NZ15</accession>
<gene>
    <name evidence="1" type="ORF">L596_013071</name>
</gene>
<dbReference type="AlphaFoldDB" id="A0A4U5NZ15"/>
<reference evidence="1 2" key="2">
    <citation type="journal article" date="2019" name="G3 (Bethesda)">
        <title>Hybrid Assembly of the Genome of the Entomopathogenic Nematode Steinernema carpocapsae Identifies the X-Chromosome.</title>
        <authorList>
            <person name="Serra L."/>
            <person name="Macchietto M."/>
            <person name="Macias-Munoz A."/>
            <person name="McGill C.J."/>
            <person name="Rodriguez I.M."/>
            <person name="Rodriguez B."/>
            <person name="Murad R."/>
            <person name="Mortazavi A."/>
        </authorList>
    </citation>
    <scope>NUCLEOTIDE SEQUENCE [LARGE SCALE GENOMIC DNA]</scope>
    <source>
        <strain evidence="1 2">ALL</strain>
    </source>
</reference>
<sequence>MVFRLIVLHRLKLTHNLCIHIRRGDYVGHAMEHSRKEFVQPAGEYVIKYLKESILYSFIIKNFCVCFEVNKKQ</sequence>
<organism evidence="1 2">
    <name type="scientific">Steinernema carpocapsae</name>
    <name type="common">Entomopathogenic nematode</name>
    <dbReference type="NCBI Taxonomy" id="34508"/>
    <lineage>
        <taxon>Eukaryota</taxon>
        <taxon>Metazoa</taxon>
        <taxon>Ecdysozoa</taxon>
        <taxon>Nematoda</taxon>
        <taxon>Chromadorea</taxon>
        <taxon>Rhabditida</taxon>
        <taxon>Tylenchina</taxon>
        <taxon>Panagrolaimomorpha</taxon>
        <taxon>Strongyloidoidea</taxon>
        <taxon>Steinernematidae</taxon>
        <taxon>Steinernema</taxon>
    </lineage>
</organism>
<dbReference type="Proteomes" id="UP000298663">
    <property type="component" value="Unassembled WGS sequence"/>
</dbReference>
<evidence type="ECO:0000313" key="1">
    <source>
        <dbReference type="EMBL" id="TKR88899.1"/>
    </source>
</evidence>
<keyword evidence="2" id="KW-1185">Reference proteome</keyword>
<name>A0A4U5NZ15_STECR</name>
<dbReference type="OrthoDB" id="5854901at2759"/>
<reference evidence="1 2" key="1">
    <citation type="journal article" date="2015" name="Genome Biol.">
        <title>Comparative genomics of Steinernema reveals deeply conserved gene regulatory networks.</title>
        <authorList>
            <person name="Dillman A.R."/>
            <person name="Macchietto M."/>
            <person name="Porter C.F."/>
            <person name="Rogers A."/>
            <person name="Williams B."/>
            <person name="Antoshechkin I."/>
            <person name="Lee M.M."/>
            <person name="Goodwin Z."/>
            <person name="Lu X."/>
            <person name="Lewis E.E."/>
            <person name="Goodrich-Blair H."/>
            <person name="Stock S.P."/>
            <person name="Adams B.J."/>
            <person name="Sternberg P.W."/>
            <person name="Mortazavi A."/>
        </authorList>
    </citation>
    <scope>NUCLEOTIDE SEQUENCE [LARGE SCALE GENOMIC DNA]</scope>
    <source>
        <strain evidence="1 2">ALL</strain>
    </source>
</reference>
<protein>
    <submittedName>
        <fullName evidence="1">Uncharacterized protein</fullName>
    </submittedName>
</protein>
<evidence type="ECO:0000313" key="2">
    <source>
        <dbReference type="Proteomes" id="UP000298663"/>
    </source>
</evidence>
<dbReference type="EMBL" id="AZBU02000003">
    <property type="protein sequence ID" value="TKR88899.1"/>
    <property type="molecule type" value="Genomic_DNA"/>
</dbReference>
<comment type="caution">
    <text evidence="1">The sequence shown here is derived from an EMBL/GenBank/DDBJ whole genome shotgun (WGS) entry which is preliminary data.</text>
</comment>